<dbReference type="Pfam" id="PF01594">
    <property type="entry name" value="AI-2E_transport"/>
    <property type="match status" value="1"/>
</dbReference>
<comment type="subcellular location">
    <subcellularLocation>
        <location evidence="1">Cell membrane</location>
        <topology evidence="1">Multi-pass membrane protein</topology>
    </subcellularLocation>
</comment>
<dbReference type="GO" id="GO:0055085">
    <property type="term" value="P:transmembrane transport"/>
    <property type="evidence" value="ECO:0007669"/>
    <property type="project" value="TreeGrafter"/>
</dbReference>
<evidence type="ECO:0000256" key="3">
    <source>
        <dbReference type="ARBA" id="ARBA00022448"/>
    </source>
</evidence>
<proteinExistence type="inferred from homology"/>
<comment type="similarity">
    <text evidence="2">Belongs to the autoinducer-2 exporter (AI-2E) (TC 2.A.86) family.</text>
</comment>
<gene>
    <name evidence="9" type="ORF">UC3_00562</name>
</gene>
<dbReference type="PATRIC" id="fig|1158610.3.peg.534"/>
<keyword evidence="10" id="KW-1185">Reference proteome</keyword>
<dbReference type="AlphaFoldDB" id="R3U140"/>
<dbReference type="GO" id="GO:0005886">
    <property type="term" value="C:plasma membrane"/>
    <property type="evidence" value="ECO:0007669"/>
    <property type="project" value="UniProtKB-SubCell"/>
</dbReference>
<evidence type="ECO:0000256" key="7">
    <source>
        <dbReference type="ARBA" id="ARBA00023136"/>
    </source>
</evidence>
<dbReference type="STRING" id="154621.RV11_GL000360"/>
<sequence>MFEKLRNSKLMFWSLELLIIATFAFMLTKINFLFAPVGTFFSTLFAPVLIAGFLFYLLNPIVKFLMRFKIPRIYAIILVFVLLVLAIVWIFLSFIPSLINQISSLASNMPTIVKNTQAWLTEMSNLPLFKEVDIKKYIEQLDLSYGDIIQNFLSGLSSGLGSIVGTIASTTMVIFTVPFILFYMLKDSKRLVPNIKRFFPEARRTQIVELLGQLNQTLANYISGQAIECVFVGTFTFLGYLILGVDYAFLFGVIAGLTNLIPYLGPYLGLAPAFLVTVFNSPFQALMCCVVVLVVQQLDGNIIYPNVIGKSLQIHPLTIILVLLVAGNLAGLLGIFLGIPFYAICKTIVAFVVKVVREDYGKTKEEENPLEE</sequence>
<evidence type="ECO:0000256" key="1">
    <source>
        <dbReference type="ARBA" id="ARBA00004651"/>
    </source>
</evidence>
<keyword evidence="4" id="KW-1003">Cell membrane</keyword>
<feature type="transmembrane region" description="Helical" evidence="8">
    <location>
        <begin position="273"/>
        <end position="295"/>
    </location>
</feature>
<dbReference type="InterPro" id="IPR002549">
    <property type="entry name" value="AI-2E-like"/>
</dbReference>
<keyword evidence="6 8" id="KW-1133">Transmembrane helix</keyword>
<organism evidence="9 10">
    <name type="scientific">Enterococcus phoeniculicola ATCC BAA-412</name>
    <dbReference type="NCBI Taxonomy" id="1158610"/>
    <lineage>
        <taxon>Bacteria</taxon>
        <taxon>Bacillati</taxon>
        <taxon>Bacillota</taxon>
        <taxon>Bacilli</taxon>
        <taxon>Lactobacillales</taxon>
        <taxon>Enterococcaceae</taxon>
        <taxon>Enterococcus</taxon>
    </lineage>
</organism>
<evidence type="ECO:0000256" key="6">
    <source>
        <dbReference type="ARBA" id="ARBA00022989"/>
    </source>
</evidence>
<keyword evidence="7 8" id="KW-0472">Membrane</keyword>
<evidence type="ECO:0000256" key="4">
    <source>
        <dbReference type="ARBA" id="ARBA00022475"/>
    </source>
</evidence>
<keyword evidence="5 8" id="KW-0812">Transmembrane</keyword>
<evidence type="ECO:0000256" key="8">
    <source>
        <dbReference type="SAM" id="Phobius"/>
    </source>
</evidence>
<feature type="transmembrane region" description="Helical" evidence="8">
    <location>
        <begin position="316"/>
        <end position="343"/>
    </location>
</feature>
<dbReference type="Proteomes" id="UP000013785">
    <property type="component" value="Unassembled WGS sequence"/>
</dbReference>
<evidence type="ECO:0000313" key="9">
    <source>
        <dbReference type="EMBL" id="EOL47559.1"/>
    </source>
</evidence>
<feature type="transmembrane region" description="Helical" evidence="8">
    <location>
        <begin position="73"/>
        <end position="99"/>
    </location>
</feature>
<feature type="transmembrane region" description="Helical" evidence="8">
    <location>
        <begin position="12"/>
        <end position="34"/>
    </location>
</feature>
<dbReference type="PANTHER" id="PTHR21716">
    <property type="entry name" value="TRANSMEMBRANE PROTEIN"/>
    <property type="match status" value="1"/>
</dbReference>
<keyword evidence="3" id="KW-0813">Transport</keyword>
<evidence type="ECO:0000313" key="10">
    <source>
        <dbReference type="Proteomes" id="UP000013785"/>
    </source>
</evidence>
<name>R3U140_9ENTE</name>
<dbReference type="HOGENOM" id="CLU_031275_8_2_9"/>
<feature type="transmembrane region" description="Helical" evidence="8">
    <location>
        <begin position="163"/>
        <end position="185"/>
    </location>
</feature>
<protein>
    <submittedName>
        <fullName evidence="9">Permease</fullName>
    </submittedName>
</protein>
<dbReference type="eggNOG" id="COG0628">
    <property type="taxonomic scope" value="Bacteria"/>
</dbReference>
<feature type="transmembrane region" description="Helical" evidence="8">
    <location>
        <begin position="40"/>
        <end position="61"/>
    </location>
</feature>
<dbReference type="RefSeq" id="WP_010767235.1">
    <property type="nucleotide sequence ID" value="NZ_ASWE01000004.1"/>
</dbReference>
<comment type="caution">
    <text evidence="9">The sequence shown here is derived from an EMBL/GenBank/DDBJ whole genome shotgun (WGS) entry which is preliminary data.</text>
</comment>
<reference evidence="9 10" key="1">
    <citation type="submission" date="2013-02" db="EMBL/GenBank/DDBJ databases">
        <title>The Genome Sequence of Enterococcus phoeniculicola BAA-412.</title>
        <authorList>
            <consortium name="The Broad Institute Genome Sequencing Platform"/>
            <consortium name="The Broad Institute Genome Sequencing Center for Infectious Disease"/>
            <person name="Earl A.M."/>
            <person name="Gilmore M.S."/>
            <person name="Lebreton F."/>
            <person name="Walker B."/>
            <person name="Young S.K."/>
            <person name="Zeng Q."/>
            <person name="Gargeya S."/>
            <person name="Fitzgerald M."/>
            <person name="Haas B."/>
            <person name="Abouelleil A."/>
            <person name="Alvarado L."/>
            <person name="Arachchi H.M."/>
            <person name="Berlin A.M."/>
            <person name="Chapman S.B."/>
            <person name="Dewar J."/>
            <person name="Goldberg J."/>
            <person name="Griggs A."/>
            <person name="Gujja S."/>
            <person name="Hansen M."/>
            <person name="Howarth C."/>
            <person name="Imamovic A."/>
            <person name="Larimer J."/>
            <person name="McCowan C."/>
            <person name="Murphy C."/>
            <person name="Neiman D."/>
            <person name="Pearson M."/>
            <person name="Priest M."/>
            <person name="Roberts A."/>
            <person name="Saif S."/>
            <person name="Shea T."/>
            <person name="Sisk P."/>
            <person name="Sykes S."/>
            <person name="Wortman J."/>
            <person name="Nusbaum C."/>
            <person name="Birren B."/>
        </authorList>
    </citation>
    <scope>NUCLEOTIDE SEQUENCE [LARGE SCALE GENOMIC DNA]</scope>
    <source>
        <strain evidence="9 10">ATCC BAA-412</strain>
    </source>
</reference>
<evidence type="ECO:0000256" key="2">
    <source>
        <dbReference type="ARBA" id="ARBA00009773"/>
    </source>
</evidence>
<dbReference type="EMBL" id="AJAT01000008">
    <property type="protein sequence ID" value="EOL47559.1"/>
    <property type="molecule type" value="Genomic_DNA"/>
</dbReference>
<evidence type="ECO:0000256" key="5">
    <source>
        <dbReference type="ARBA" id="ARBA00022692"/>
    </source>
</evidence>
<feature type="transmembrane region" description="Helical" evidence="8">
    <location>
        <begin position="237"/>
        <end position="261"/>
    </location>
</feature>
<accession>R3U140</accession>
<dbReference type="PANTHER" id="PTHR21716:SF53">
    <property type="entry name" value="PERMEASE PERM-RELATED"/>
    <property type="match status" value="1"/>
</dbReference>